<dbReference type="InterPro" id="IPR006058">
    <property type="entry name" value="2Fe2S_fd_BS"/>
</dbReference>
<dbReference type="InterPro" id="IPR001041">
    <property type="entry name" value="2Fe-2S_ferredoxin-type"/>
</dbReference>
<dbReference type="Pfam" id="PF00111">
    <property type="entry name" value="Fer2"/>
    <property type="match status" value="1"/>
</dbReference>
<dbReference type="PANTHER" id="PTHR47354">
    <property type="entry name" value="NADH OXIDOREDUCTASE HCR"/>
    <property type="match status" value="1"/>
</dbReference>
<dbReference type="Gene3D" id="3.10.20.30">
    <property type="match status" value="1"/>
</dbReference>
<evidence type="ECO:0000313" key="3">
    <source>
        <dbReference type="EMBL" id="RMC30811.1"/>
    </source>
</evidence>
<dbReference type="InterPro" id="IPR017938">
    <property type="entry name" value="Riboflavin_synthase-like_b-brl"/>
</dbReference>
<dbReference type="PROSITE" id="PS51384">
    <property type="entry name" value="FAD_FR"/>
    <property type="match status" value="1"/>
</dbReference>
<reference evidence="3 4" key="1">
    <citation type="submission" date="2018-07" db="EMBL/GenBank/DDBJ databases">
        <authorList>
            <person name="Zhang Y."/>
            <person name="Wang L."/>
            <person name="Ma S."/>
        </authorList>
    </citation>
    <scope>NUCLEOTIDE SEQUENCE [LARGE SCALE GENOMIC DNA]</scope>
    <source>
        <strain evidence="3 4">4-2</strain>
    </source>
</reference>
<protein>
    <submittedName>
        <fullName evidence="3">Oxidoreductase</fullName>
    </submittedName>
</protein>
<dbReference type="PRINTS" id="PR00409">
    <property type="entry name" value="PHDIOXRDTASE"/>
</dbReference>
<name>A0A3M0M016_9RHOB</name>
<dbReference type="SUPFAM" id="SSF54292">
    <property type="entry name" value="2Fe-2S ferredoxin-like"/>
    <property type="match status" value="1"/>
</dbReference>
<dbReference type="SUPFAM" id="SSF63380">
    <property type="entry name" value="Riboflavin synthase domain-like"/>
    <property type="match status" value="1"/>
</dbReference>
<dbReference type="InterPro" id="IPR012675">
    <property type="entry name" value="Beta-grasp_dom_sf"/>
</dbReference>
<feature type="domain" description="FAD-binding FR-type" evidence="2">
    <location>
        <begin position="13"/>
        <end position="117"/>
    </location>
</feature>
<sequence length="330" mass="34707">MPTTQPSPTGSSGQELELTVKRIADPGEGIREIALVPADGGKLPAYDAGAHIRVVLPGGNTNAYSLIDLGSDVENPEEYLLAIRRDDAGAGGSKWMHELAVGDRITARGPQNDFPLDDGEAPALLLAGGIGVTPLVSMAMALARGERDWQMHYAARSAAVAAYADHLTGTHGTRIALHRDDEAGGPLPVADLVAAAAPGTHVYVCGPRPMIDATRQAAEAAGFTPERIHTELFDTPEPEAGDSPFEIEIASTGQVFTVPPGLTIIEVLEENGLDIVYDCQRGDCGICQTAVLEGTPDHRDVVLSEAERAAGDVMQICVSRALSPRLKLDL</sequence>
<evidence type="ECO:0000259" key="2">
    <source>
        <dbReference type="PROSITE" id="PS51384"/>
    </source>
</evidence>
<dbReference type="Pfam" id="PF00175">
    <property type="entry name" value="NAD_binding_1"/>
    <property type="match status" value="1"/>
</dbReference>
<evidence type="ECO:0000313" key="4">
    <source>
        <dbReference type="Proteomes" id="UP000273516"/>
    </source>
</evidence>
<dbReference type="InterPro" id="IPR017927">
    <property type="entry name" value="FAD-bd_FR_type"/>
</dbReference>
<dbReference type="InterPro" id="IPR036010">
    <property type="entry name" value="2Fe-2S_ferredoxin-like_sf"/>
</dbReference>
<dbReference type="InterPro" id="IPR039261">
    <property type="entry name" value="FNR_nucleotide-bd"/>
</dbReference>
<dbReference type="Gene3D" id="3.40.50.80">
    <property type="entry name" value="Nucleotide-binding domain of ferredoxin-NADP reductase (FNR) module"/>
    <property type="match status" value="1"/>
</dbReference>
<dbReference type="InterPro" id="IPR001433">
    <property type="entry name" value="OxRdtase_FAD/NAD-bd"/>
</dbReference>
<evidence type="ECO:0000259" key="1">
    <source>
        <dbReference type="PROSITE" id="PS51085"/>
    </source>
</evidence>
<feature type="domain" description="2Fe-2S ferredoxin-type" evidence="1">
    <location>
        <begin position="245"/>
        <end position="330"/>
    </location>
</feature>
<dbReference type="CDD" id="cd06185">
    <property type="entry name" value="PDR_like"/>
    <property type="match status" value="1"/>
</dbReference>
<dbReference type="OrthoDB" id="9792185at2"/>
<dbReference type="Gene3D" id="2.40.30.10">
    <property type="entry name" value="Translation factors"/>
    <property type="match status" value="1"/>
</dbReference>
<keyword evidence="4" id="KW-1185">Reference proteome</keyword>
<dbReference type="SUPFAM" id="SSF52343">
    <property type="entry name" value="Ferredoxin reductase-like, C-terminal NADP-linked domain"/>
    <property type="match status" value="1"/>
</dbReference>
<accession>A0A3M0M016</accession>
<dbReference type="CDD" id="cd00207">
    <property type="entry name" value="fer2"/>
    <property type="match status" value="1"/>
</dbReference>
<dbReference type="RefSeq" id="WP_122114394.1">
    <property type="nucleotide sequence ID" value="NZ_QOKZ01000015.1"/>
</dbReference>
<comment type="caution">
    <text evidence="3">The sequence shown here is derived from an EMBL/GenBank/DDBJ whole genome shotgun (WGS) entry which is preliminary data.</text>
</comment>
<dbReference type="PROSITE" id="PS51085">
    <property type="entry name" value="2FE2S_FER_2"/>
    <property type="match status" value="1"/>
</dbReference>
<dbReference type="GO" id="GO:0051537">
    <property type="term" value="F:2 iron, 2 sulfur cluster binding"/>
    <property type="evidence" value="ECO:0007669"/>
    <property type="project" value="InterPro"/>
</dbReference>
<dbReference type="Proteomes" id="UP000273516">
    <property type="component" value="Unassembled WGS sequence"/>
</dbReference>
<dbReference type="AlphaFoldDB" id="A0A3M0M016"/>
<gene>
    <name evidence="3" type="ORF">C9E81_21390</name>
</gene>
<proteinExistence type="predicted"/>
<organism evidence="3 4">
    <name type="scientific">Paracoccus alkanivorans</name>
    <dbReference type="NCBI Taxonomy" id="2116655"/>
    <lineage>
        <taxon>Bacteria</taxon>
        <taxon>Pseudomonadati</taxon>
        <taxon>Pseudomonadota</taxon>
        <taxon>Alphaproteobacteria</taxon>
        <taxon>Rhodobacterales</taxon>
        <taxon>Paracoccaceae</taxon>
        <taxon>Paracoccus</taxon>
    </lineage>
</organism>
<dbReference type="InterPro" id="IPR050415">
    <property type="entry name" value="MRET"/>
</dbReference>
<dbReference type="EMBL" id="QOKZ01000015">
    <property type="protein sequence ID" value="RMC30811.1"/>
    <property type="molecule type" value="Genomic_DNA"/>
</dbReference>
<dbReference type="PANTHER" id="PTHR47354:SF2">
    <property type="entry name" value="BLR2392 PROTEIN"/>
    <property type="match status" value="1"/>
</dbReference>
<dbReference type="PROSITE" id="PS00197">
    <property type="entry name" value="2FE2S_FER_1"/>
    <property type="match status" value="1"/>
</dbReference>
<dbReference type="GO" id="GO:0016491">
    <property type="term" value="F:oxidoreductase activity"/>
    <property type="evidence" value="ECO:0007669"/>
    <property type="project" value="InterPro"/>
</dbReference>